<dbReference type="AlphaFoldDB" id="A0A963YXH8"/>
<feature type="chain" id="PRO_5037723214" description="DUF5666 domain-containing protein" evidence="1">
    <location>
        <begin position="25"/>
        <end position="202"/>
    </location>
</feature>
<comment type="caution">
    <text evidence="2">The sequence shown here is derived from an EMBL/GenBank/DDBJ whole genome shotgun (WGS) entry which is preliminary data.</text>
</comment>
<name>A0A963YXH8_9PROT</name>
<proteinExistence type="predicted"/>
<reference evidence="2" key="1">
    <citation type="journal article" date="2021" name="Microorganisms">
        <title>Acidisoma silvae sp. nov. and Acidisomacellulosilytica sp. nov., Two Acidophilic Bacteria Isolated from Decaying Wood, Hydrolyzing Cellulose and Producing Poly-3-hydroxybutyrate.</title>
        <authorList>
            <person name="Mieszkin S."/>
            <person name="Pouder E."/>
            <person name="Uroz S."/>
            <person name="Simon-Colin C."/>
            <person name="Alain K."/>
        </authorList>
    </citation>
    <scope>NUCLEOTIDE SEQUENCE</scope>
    <source>
        <strain evidence="2">HW T2.11</strain>
    </source>
</reference>
<keyword evidence="3" id="KW-1185">Reference proteome</keyword>
<sequence>MKYHSLAFVLTLGIVAVGAGSVQAQTSQRTRGTVTSVKGDVAQVTTHQGAIISIDLTTDTKFADVTYAKITDIKPGSFVGTAAVPQSDGTLKALEVHVFASALRGSGEGNRAWQGDGRTGSMTNGTVGDLVVANGRTMTVSYHGGQKKIVVPPDVPIVFIDSASRLEFVKGQHIIVFGHKGGDGNLTADRILIGRDGLVPPM</sequence>
<reference evidence="2" key="2">
    <citation type="submission" date="2021-01" db="EMBL/GenBank/DDBJ databases">
        <authorList>
            <person name="Mieszkin S."/>
            <person name="Pouder E."/>
            <person name="Alain K."/>
        </authorList>
    </citation>
    <scope>NUCLEOTIDE SEQUENCE</scope>
    <source>
        <strain evidence="2">HW T2.11</strain>
    </source>
</reference>
<dbReference type="RefSeq" id="WP_227323765.1">
    <property type="nucleotide sequence ID" value="NZ_JAESVB010000024.1"/>
</dbReference>
<evidence type="ECO:0000313" key="2">
    <source>
        <dbReference type="EMBL" id="MCB8878120.1"/>
    </source>
</evidence>
<keyword evidence="1" id="KW-0732">Signal</keyword>
<evidence type="ECO:0008006" key="4">
    <source>
        <dbReference type="Google" id="ProtNLM"/>
    </source>
</evidence>
<protein>
    <recommendedName>
        <fullName evidence="4">DUF5666 domain-containing protein</fullName>
    </recommendedName>
</protein>
<organism evidence="2 3">
    <name type="scientific">Acidisoma silvae</name>
    <dbReference type="NCBI Taxonomy" id="2802396"/>
    <lineage>
        <taxon>Bacteria</taxon>
        <taxon>Pseudomonadati</taxon>
        <taxon>Pseudomonadota</taxon>
        <taxon>Alphaproteobacteria</taxon>
        <taxon>Acetobacterales</taxon>
        <taxon>Acidocellaceae</taxon>
        <taxon>Acidisoma</taxon>
    </lineage>
</organism>
<accession>A0A963YXH8</accession>
<evidence type="ECO:0000256" key="1">
    <source>
        <dbReference type="SAM" id="SignalP"/>
    </source>
</evidence>
<evidence type="ECO:0000313" key="3">
    <source>
        <dbReference type="Proteomes" id="UP000708298"/>
    </source>
</evidence>
<dbReference type="Proteomes" id="UP000708298">
    <property type="component" value="Unassembled WGS sequence"/>
</dbReference>
<gene>
    <name evidence="2" type="ORF">ASILVAE211_23250</name>
</gene>
<dbReference type="EMBL" id="JAESVB010000024">
    <property type="protein sequence ID" value="MCB8878120.1"/>
    <property type="molecule type" value="Genomic_DNA"/>
</dbReference>
<feature type="signal peptide" evidence="1">
    <location>
        <begin position="1"/>
        <end position="24"/>
    </location>
</feature>